<dbReference type="Proteomes" id="UP000018420">
    <property type="component" value="Unassembled WGS sequence"/>
</dbReference>
<dbReference type="PATRIC" id="fig|1330047.3.peg.702"/>
<sequence>MDKEDILFLQNRIRLLKLNKAKCYAIKGIHKDINKIIDDAITNYEDLKSSLENEFQFYNNIWYLLSLLGNKIFVERPDDFFNTLRAMEREFAGLTLLKAIEIGWLIKTPLAPVNLRTQIPKDFNNDQK</sequence>
<proteinExistence type="predicted"/>
<comment type="caution">
    <text evidence="1">The sequence shown here is derived from an EMBL/GenBank/DDBJ whole genome shotgun (WGS) entry which is preliminary data.</text>
</comment>
<gene>
    <name evidence="1" type="ORF">L292_2080</name>
</gene>
<evidence type="ECO:0000313" key="2">
    <source>
        <dbReference type="Proteomes" id="UP000018420"/>
    </source>
</evidence>
<dbReference type="AlphaFoldDB" id="S7WUH8"/>
<reference evidence="1 2" key="1">
    <citation type="submission" date="2013-05" db="EMBL/GenBank/DDBJ databases">
        <title>Genome assembly of Acinetobacter junii MTCC 11364.</title>
        <authorList>
            <person name="Khatri I."/>
            <person name="Singh N.K."/>
            <person name="Subramanian S."/>
            <person name="Mayilraj S."/>
        </authorList>
    </citation>
    <scope>NUCLEOTIDE SEQUENCE [LARGE SCALE GENOMIC DNA]</scope>
    <source>
        <strain evidence="1 2">MTCC 11364</strain>
    </source>
</reference>
<accession>S7WUH8</accession>
<dbReference type="RefSeq" id="WP_004907603.1">
    <property type="nucleotide sequence ID" value="NZ_ASYZ01000033.1"/>
</dbReference>
<protein>
    <submittedName>
        <fullName evidence="1">Uncharacterized protein</fullName>
    </submittedName>
</protein>
<name>S7WUH8_ACIJU</name>
<dbReference type="EMBL" id="ASYZ01000033">
    <property type="protein sequence ID" value="EPR86846.1"/>
    <property type="molecule type" value="Genomic_DNA"/>
</dbReference>
<evidence type="ECO:0000313" key="1">
    <source>
        <dbReference type="EMBL" id="EPR86846.1"/>
    </source>
</evidence>
<organism evidence="1 2">
    <name type="scientific">Acinetobacter junii CIP 107470 = MTCC 11364</name>
    <dbReference type="NCBI Taxonomy" id="1217666"/>
    <lineage>
        <taxon>Bacteria</taxon>
        <taxon>Pseudomonadati</taxon>
        <taxon>Pseudomonadota</taxon>
        <taxon>Gammaproteobacteria</taxon>
        <taxon>Moraxellales</taxon>
        <taxon>Moraxellaceae</taxon>
        <taxon>Acinetobacter</taxon>
    </lineage>
</organism>